<keyword evidence="2" id="KW-0233">DNA recombination</keyword>
<dbReference type="Proteomes" id="UP001231189">
    <property type="component" value="Unassembled WGS sequence"/>
</dbReference>
<evidence type="ECO:0000313" key="7">
    <source>
        <dbReference type="EMBL" id="KAK1612068.1"/>
    </source>
</evidence>
<dbReference type="GO" id="GO:0006310">
    <property type="term" value="P:DNA recombination"/>
    <property type="evidence" value="ECO:0007669"/>
    <property type="project" value="UniProtKB-KW"/>
</dbReference>
<dbReference type="GO" id="GO:0000723">
    <property type="term" value="P:telomere maintenance"/>
    <property type="evidence" value="ECO:0007669"/>
    <property type="project" value="InterPro"/>
</dbReference>
<feature type="region of interest" description="Disordered" evidence="3">
    <location>
        <begin position="1029"/>
        <end position="1077"/>
    </location>
</feature>
<comment type="cofactor">
    <cofactor evidence="2">
        <name>Mg(2+)</name>
        <dbReference type="ChEBI" id="CHEBI:18420"/>
    </cofactor>
</comment>
<dbReference type="EC" id="5.6.2.3" evidence="2"/>
<evidence type="ECO:0000259" key="4">
    <source>
        <dbReference type="Pfam" id="PF02721"/>
    </source>
</evidence>
<feature type="domain" description="DNA helicase Pif1-like DEAD-box helicase" evidence="5">
    <location>
        <begin position="149"/>
        <end position="345"/>
    </location>
</feature>
<evidence type="ECO:0000256" key="1">
    <source>
        <dbReference type="ARBA" id="ARBA00023125"/>
    </source>
</evidence>
<proteinExistence type="inferred from homology"/>
<dbReference type="PANTHER" id="PTHR47165:SF4">
    <property type="entry name" value="OS03G0429900 PROTEIN"/>
    <property type="match status" value="1"/>
</dbReference>
<keyword evidence="2" id="KW-0067">ATP-binding</keyword>
<feature type="region of interest" description="Disordered" evidence="3">
    <location>
        <begin position="982"/>
        <end position="1012"/>
    </location>
</feature>
<comment type="catalytic activity">
    <reaction evidence="2">
        <text>ATP + H2O = ADP + phosphate + H(+)</text>
        <dbReference type="Rhea" id="RHEA:13065"/>
        <dbReference type="ChEBI" id="CHEBI:15377"/>
        <dbReference type="ChEBI" id="CHEBI:15378"/>
        <dbReference type="ChEBI" id="CHEBI:30616"/>
        <dbReference type="ChEBI" id="CHEBI:43474"/>
        <dbReference type="ChEBI" id="CHEBI:456216"/>
        <dbReference type="EC" id="5.6.2.3"/>
    </reaction>
</comment>
<sequence length="1077" mass="116990">MVGPQRYGSESRVPLGDNFPHCGFYPCVHRSSVRGTWLLRVQLVLVGSRACGSTVPSLPSPTRPPFPAQSHAASLLLPLLRRGETIACSRSSARSVPSPARSVTRGQWGFRLFIIAAAFLSRSEVGSLSVSALHAATTSRLTCLLKCLPGQGGTGKTFLWNALVAYLRGYKRIVLTVASSGVASLLLPGGRTAHSRFKIPIDLDNNGVCDIRRGTMLSSLIEAASLIIWDEALMTHRKCFEALDRSLRDVLSANDPLLADEPFGGKVVVLGGDLRQILPVVEGGTRSQVVDAAITNSLLWAHITVLHLTINQRLAVQTTDANVQAEAAAFVDWVLSVGDGTVPAVARQGESDPTWITIPNELLVHTDGDKIAAIVESVYVDFSTRYSDPNYLKERAILTPTNEIAEDVNKHVLSMVPGEEREYLSCDSTGNAADGIRNIDIFYPLEIAFNLLSEIHSDSNQWTIRVLVSRMWHYRGGTDVGAIQHTDLVLLDIEGNHMYGQLPPATSERLKDVLEEGKVFVIRKFMCAQSKTAFRPVESPFMVQFTRYTTVEEVPGLADTYPFCTYTLTAFSDIPDPIGRPTRFIDVIGKIDMVSDIVPIQSMYQTTASNTRTVILKDIMGKELRLVLWGDRALEFDAEAVRAMGEKESVIAIFVGTLSKTSHGVKSLSGGSACRWYIDEDIPDINMFRERLGPQFVPLAAYVPIGPGAIIPRVFEAPIEKTTEALNDADPFVDMEKKFICTVTVDRLGPDQRWWFASCSVCLGYGSIHAFQYCISFFAADATGETEFVMFEKVAAGAVGKQLLPLMRQRYPGHTTVGQLAQVAKRDTTIPLEIERLVGQKYRLLVSISKKWNSGNSENLRFQVCRIEETYKPQLPPLSLSESHGAQSSSSGSGPRLPPLGANFNQITRGANATPPPRGPVTLAKGRASTPKRGARRSLFPSPSKDRSQLDKDSALAADGVPAPGEETATESLVQTASDDAIAVGGDKDDQTVVPKPKRTKQLAPTCCPRLQGLQRSGRMSVLEGAEGVKSGVAGAHGQARPQRVAGGSPTSQEKAAGVQQQNEIGSRLWFGGDGSH</sequence>
<keyword evidence="2" id="KW-0227">DNA damage</keyword>
<dbReference type="GO" id="GO:0006281">
    <property type="term" value="P:DNA repair"/>
    <property type="evidence" value="ECO:0007669"/>
    <property type="project" value="UniProtKB-KW"/>
</dbReference>
<organism evidence="7 8">
    <name type="scientific">Lolium multiflorum</name>
    <name type="common">Italian ryegrass</name>
    <name type="synonym">Lolium perenne subsp. multiflorum</name>
    <dbReference type="NCBI Taxonomy" id="4521"/>
    <lineage>
        <taxon>Eukaryota</taxon>
        <taxon>Viridiplantae</taxon>
        <taxon>Streptophyta</taxon>
        <taxon>Embryophyta</taxon>
        <taxon>Tracheophyta</taxon>
        <taxon>Spermatophyta</taxon>
        <taxon>Magnoliopsida</taxon>
        <taxon>Liliopsida</taxon>
        <taxon>Poales</taxon>
        <taxon>Poaceae</taxon>
        <taxon>BOP clade</taxon>
        <taxon>Pooideae</taxon>
        <taxon>Poodae</taxon>
        <taxon>Poeae</taxon>
        <taxon>Poeae Chloroplast Group 2 (Poeae type)</taxon>
        <taxon>Loliodinae</taxon>
        <taxon>Loliinae</taxon>
        <taxon>Lolium</taxon>
    </lineage>
</organism>
<keyword evidence="2" id="KW-0234">DNA repair</keyword>
<dbReference type="GO" id="GO:0016787">
    <property type="term" value="F:hydrolase activity"/>
    <property type="evidence" value="ECO:0007669"/>
    <property type="project" value="UniProtKB-KW"/>
</dbReference>
<keyword evidence="8" id="KW-1185">Reference proteome</keyword>
<protein>
    <recommendedName>
        <fullName evidence="2">ATP-dependent DNA helicase</fullName>
        <ecNumber evidence="2">5.6.2.3</ecNumber>
    </recommendedName>
</protein>
<dbReference type="GO" id="GO:0005524">
    <property type="term" value="F:ATP binding"/>
    <property type="evidence" value="ECO:0007669"/>
    <property type="project" value="UniProtKB-KW"/>
</dbReference>
<dbReference type="InterPro" id="IPR027417">
    <property type="entry name" value="P-loop_NTPase"/>
</dbReference>
<comment type="caution">
    <text evidence="7">The sequence shown here is derived from an EMBL/GenBank/DDBJ whole genome shotgun (WGS) entry which is preliminary data.</text>
</comment>
<evidence type="ECO:0000256" key="3">
    <source>
        <dbReference type="SAM" id="MobiDB-lite"/>
    </source>
</evidence>
<dbReference type="AlphaFoldDB" id="A0AAD8QZS8"/>
<evidence type="ECO:0000259" key="6">
    <source>
        <dbReference type="Pfam" id="PF16900"/>
    </source>
</evidence>
<feature type="region of interest" description="Disordered" evidence="3">
    <location>
        <begin position="876"/>
        <end position="952"/>
    </location>
</feature>
<dbReference type="InterPro" id="IPR003871">
    <property type="entry name" value="RFA1B/D_OB_1st"/>
</dbReference>
<keyword evidence="2" id="KW-0347">Helicase</keyword>
<accession>A0AAD8QZS8</accession>
<keyword evidence="1" id="KW-0238">DNA-binding</keyword>
<evidence type="ECO:0000259" key="5">
    <source>
        <dbReference type="Pfam" id="PF05970"/>
    </source>
</evidence>
<keyword evidence="2" id="KW-0547">Nucleotide-binding</keyword>
<comment type="similarity">
    <text evidence="2">Belongs to the helicase family.</text>
</comment>
<evidence type="ECO:0000256" key="2">
    <source>
        <dbReference type="RuleBase" id="RU363044"/>
    </source>
</evidence>
<dbReference type="PANTHER" id="PTHR47165">
    <property type="entry name" value="OS03G0429900 PROTEIN"/>
    <property type="match status" value="1"/>
</dbReference>
<dbReference type="EMBL" id="JAUUTY010000007">
    <property type="protein sequence ID" value="KAK1612068.1"/>
    <property type="molecule type" value="Genomic_DNA"/>
</dbReference>
<feature type="compositionally biased region" description="Polar residues" evidence="3">
    <location>
        <begin position="1049"/>
        <end position="1065"/>
    </location>
</feature>
<dbReference type="SUPFAM" id="SSF52540">
    <property type="entry name" value="P-loop containing nucleoside triphosphate hydrolases"/>
    <property type="match status" value="2"/>
</dbReference>
<dbReference type="GO" id="GO:0043139">
    <property type="term" value="F:5'-3' DNA helicase activity"/>
    <property type="evidence" value="ECO:0007669"/>
    <property type="project" value="UniProtKB-EC"/>
</dbReference>
<keyword evidence="2" id="KW-0378">Hydrolase</keyword>
<dbReference type="GO" id="GO:0003677">
    <property type="term" value="F:DNA binding"/>
    <property type="evidence" value="ECO:0007669"/>
    <property type="project" value="UniProtKB-KW"/>
</dbReference>
<evidence type="ECO:0000313" key="8">
    <source>
        <dbReference type="Proteomes" id="UP001231189"/>
    </source>
</evidence>
<gene>
    <name evidence="7" type="ORF">QYE76_035741</name>
</gene>
<dbReference type="CDD" id="cd04480">
    <property type="entry name" value="RPA1_DBD_A_like"/>
    <property type="match status" value="1"/>
</dbReference>
<reference evidence="7" key="1">
    <citation type="submission" date="2023-07" db="EMBL/GenBank/DDBJ databases">
        <title>A chromosome-level genome assembly of Lolium multiflorum.</title>
        <authorList>
            <person name="Chen Y."/>
            <person name="Copetti D."/>
            <person name="Kolliker R."/>
            <person name="Studer B."/>
        </authorList>
    </citation>
    <scope>NUCLEOTIDE SEQUENCE</scope>
    <source>
        <strain evidence="7">02402/16</strain>
        <tissue evidence="7">Leaf</tissue>
    </source>
</reference>
<dbReference type="InterPro" id="IPR031657">
    <property type="entry name" value="REPA_OB_2"/>
</dbReference>
<dbReference type="CDD" id="cd04481">
    <property type="entry name" value="RPA1_DBD_B_like"/>
    <property type="match status" value="1"/>
</dbReference>
<dbReference type="Pfam" id="PF05970">
    <property type="entry name" value="PIF1"/>
    <property type="match status" value="1"/>
</dbReference>
<dbReference type="InterPro" id="IPR012340">
    <property type="entry name" value="NA-bd_OB-fold"/>
</dbReference>
<dbReference type="Gene3D" id="3.40.50.300">
    <property type="entry name" value="P-loop containing nucleotide triphosphate hydrolases"/>
    <property type="match status" value="1"/>
</dbReference>
<feature type="domain" description="Replication protein A OB" evidence="6">
    <location>
        <begin position="583"/>
        <end position="654"/>
    </location>
</feature>
<dbReference type="Gene3D" id="2.40.50.140">
    <property type="entry name" value="Nucleic acid-binding proteins"/>
    <property type="match status" value="3"/>
</dbReference>
<dbReference type="InterPro" id="IPR010285">
    <property type="entry name" value="DNA_helicase_pif1-like_DEAD"/>
</dbReference>
<name>A0AAD8QZS8_LOLMU</name>
<dbReference type="SUPFAM" id="SSF50249">
    <property type="entry name" value="Nucleic acid-binding proteins"/>
    <property type="match status" value="2"/>
</dbReference>
<feature type="domain" description="Replication protein A 70 kDa DNA-binding subunit B/D first OB fold" evidence="4">
    <location>
        <begin position="449"/>
        <end position="553"/>
    </location>
</feature>
<dbReference type="Pfam" id="PF02721">
    <property type="entry name" value="DUF223"/>
    <property type="match status" value="1"/>
</dbReference>
<dbReference type="Pfam" id="PF16900">
    <property type="entry name" value="REPA_OB_2"/>
    <property type="match status" value="1"/>
</dbReference>
<feature type="compositionally biased region" description="Low complexity" evidence="3">
    <location>
        <begin position="878"/>
        <end position="901"/>
    </location>
</feature>